<protein>
    <submittedName>
        <fullName evidence="2">Uncharacterized protein</fullName>
    </submittedName>
</protein>
<gene>
    <name evidence="2" type="ORF">LTR05_008630</name>
</gene>
<sequence>MAPFLKQAITQALDDRQVLYPLQWLGEQLILQSVQYEGNPDVSHIRGRFLYEHRSNNGRVVSAPTEIVDMPVEALQKTVLEDTKGEQQDSVSSPLAETRLVTS</sequence>
<reference evidence="2 3" key="1">
    <citation type="submission" date="2023-08" db="EMBL/GenBank/DDBJ databases">
        <title>Black Yeasts Isolated from many extreme environments.</title>
        <authorList>
            <person name="Coleine C."/>
            <person name="Stajich J.E."/>
            <person name="Selbmann L."/>
        </authorList>
    </citation>
    <scope>NUCLEOTIDE SEQUENCE [LARGE SCALE GENOMIC DNA]</scope>
    <source>
        <strain evidence="2 3">CCFEE 5910</strain>
    </source>
</reference>
<dbReference type="Proteomes" id="UP001309876">
    <property type="component" value="Unassembled WGS sequence"/>
</dbReference>
<accession>A0AAN7SRW3</accession>
<feature type="compositionally biased region" description="Polar residues" evidence="1">
    <location>
        <begin position="88"/>
        <end position="103"/>
    </location>
</feature>
<evidence type="ECO:0000256" key="1">
    <source>
        <dbReference type="SAM" id="MobiDB-lite"/>
    </source>
</evidence>
<dbReference type="EMBL" id="JAVRRJ010000015">
    <property type="protein sequence ID" value="KAK5080382.1"/>
    <property type="molecule type" value="Genomic_DNA"/>
</dbReference>
<keyword evidence="3" id="KW-1185">Reference proteome</keyword>
<evidence type="ECO:0000313" key="2">
    <source>
        <dbReference type="EMBL" id="KAK5080382.1"/>
    </source>
</evidence>
<evidence type="ECO:0000313" key="3">
    <source>
        <dbReference type="Proteomes" id="UP001309876"/>
    </source>
</evidence>
<organism evidence="2 3">
    <name type="scientific">Lithohypha guttulata</name>
    <dbReference type="NCBI Taxonomy" id="1690604"/>
    <lineage>
        <taxon>Eukaryota</taxon>
        <taxon>Fungi</taxon>
        <taxon>Dikarya</taxon>
        <taxon>Ascomycota</taxon>
        <taxon>Pezizomycotina</taxon>
        <taxon>Eurotiomycetes</taxon>
        <taxon>Chaetothyriomycetidae</taxon>
        <taxon>Chaetothyriales</taxon>
        <taxon>Trichomeriaceae</taxon>
        <taxon>Lithohypha</taxon>
    </lineage>
</organism>
<proteinExistence type="predicted"/>
<comment type="caution">
    <text evidence="2">The sequence shown here is derived from an EMBL/GenBank/DDBJ whole genome shotgun (WGS) entry which is preliminary data.</text>
</comment>
<dbReference type="AlphaFoldDB" id="A0AAN7SRW3"/>
<name>A0AAN7SRW3_9EURO</name>
<feature type="region of interest" description="Disordered" evidence="1">
    <location>
        <begin position="81"/>
        <end position="103"/>
    </location>
</feature>